<feature type="compositionally biased region" description="Acidic residues" evidence="11">
    <location>
        <begin position="315"/>
        <end position="333"/>
    </location>
</feature>
<dbReference type="PANTHER" id="PTHR24343">
    <property type="entry name" value="SERINE/THREONINE KINASE"/>
    <property type="match status" value="1"/>
</dbReference>
<comment type="catalytic activity">
    <reaction evidence="8">
        <text>L-seryl-[protein] + ATP = O-phospho-L-seryl-[protein] + ADP + H(+)</text>
        <dbReference type="Rhea" id="RHEA:17989"/>
        <dbReference type="Rhea" id="RHEA-COMP:9863"/>
        <dbReference type="Rhea" id="RHEA-COMP:11604"/>
        <dbReference type="ChEBI" id="CHEBI:15378"/>
        <dbReference type="ChEBI" id="CHEBI:29999"/>
        <dbReference type="ChEBI" id="CHEBI:30616"/>
        <dbReference type="ChEBI" id="CHEBI:83421"/>
        <dbReference type="ChEBI" id="CHEBI:456216"/>
        <dbReference type="EC" id="2.7.11.1"/>
    </reaction>
</comment>
<sequence length="350" mass="40482">MDKYETVKDLGAGNFGVARLMRNKVTKELVAMKYIERGPKIDENVAREIMNHRSLRHPNIIRYKEVVLTPTHLAIVMEYAAGGELFERICSAGRFSEDEARYFFQQLISGVHFCHTMQICHRDLKLENTLLDGSPAPRLKICDFGYSKSSLLHSRPKSTVGTPAYIAPEVLSRREYDGKLADVWSCAVTLYVMLVGAYPFEDQDDPRNFRKTIQRIMAVQYKIPDYVHISQDCRHLLSRIFVANPLRRITIKEIKNHPWFLRNLPRELTESAQAIYYQRDSPNFHLQSVDEIMKIVGEARNPPPVSRAVKGFGWEGEEDLDEEVEEEEDEEDEYDKRVKEVHASGEFQIS</sequence>
<dbReference type="InterPro" id="IPR011009">
    <property type="entry name" value="Kinase-like_dom_sf"/>
</dbReference>
<comment type="caution">
    <text evidence="13">The sequence shown here is derived from an EMBL/GenBank/DDBJ whole genome shotgun (WGS) entry which is preliminary data.</text>
</comment>
<feature type="binding site" evidence="9">
    <location>
        <position position="33"/>
    </location>
    <ligand>
        <name>ATP</name>
        <dbReference type="ChEBI" id="CHEBI:30616"/>
    </ligand>
</feature>
<dbReference type="InterPro" id="IPR008271">
    <property type="entry name" value="Ser/Thr_kinase_AS"/>
</dbReference>
<dbReference type="SMART" id="SM00220">
    <property type="entry name" value="S_TKc"/>
    <property type="match status" value="1"/>
</dbReference>
<dbReference type="EC" id="2.7.11.1" evidence="1"/>
<evidence type="ECO:0000259" key="12">
    <source>
        <dbReference type="PROSITE" id="PS50011"/>
    </source>
</evidence>
<dbReference type="FunFam" id="1.10.510.10:FF:000132">
    <property type="entry name" value="Serine/threonine-protein kinase SRK2A"/>
    <property type="match status" value="1"/>
</dbReference>
<keyword evidence="2 10" id="KW-0723">Serine/threonine-protein kinase</keyword>
<dbReference type="Gene3D" id="1.10.510.10">
    <property type="entry name" value="Transferase(Phosphotransferase) domain 1"/>
    <property type="match status" value="1"/>
</dbReference>
<evidence type="ECO:0000313" key="14">
    <source>
        <dbReference type="Proteomes" id="UP000289340"/>
    </source>
</evidence>
<evidence type="ECO:0000256" key="6">
    <source>
        <dbReference type="ARBA" id="ARBA00022840"/>
    </source>
</evidence>
<comment type="catalytic activity">
    <reaction evidence="7">
        <text>L-threonyl-[protein] + ATP = O-phospho-L-threonyl-[protein] + ADP + H(+)</text>
        <dbReference type="Rhea" id="RHEA:46608"/>
        <dbReference type="Rhea" id="RHEA-COMP:11060"/>
        <dbReference type="Rhea" id="RHEA-COMP:11605"/>
        <dbReference type="ChEBI" id="CHEBI:15378"/>
        <dbReference type="ChEBI" id="CHEBI:30013"/>
        <dbReference type="ChEBI" id="CHEBI:30616"/>
        <dbReference type="ChEBI" id="CHEBI:61977"/>
        <dbReference type="ChEBI" id="CHEBI:456216"/>
        <dbReference type="EC" id="2.7.11.1"/>
    </reaction>
</comment>
<evidence type="ECO:0000313" key="13">
    <source>
        <dbReference type="EMBL" id="RZC07788.1"/>
    </source>
</evidence>
<dbReference type="GO" id="GO:0005524">
    <property type="term" value="F:ATP binding"/>
    <property type="evidence" value="ECO:0007669"/>
    <property type="project" value="UniProtKB-UniRule"/>
</dbReference>
<organism evidence="13 14">
    <name type="scientific">Glycine soja</name>
    <name type="common">Wild soybean</name>
    <dbReference type="NCBI Taxonomy" id="3848"/>
    <lineage>
        <taxon>Eukaryota</taxon>
        <taxon>Viridiplantae</taxon>
        <taxon>Streptophyta</taxon>
        <taxon>Embryophyta</taxon>
        <taxon>Tracheophyta</taxon>
        <taxon>Spermatophyta</taxon>
        <taxon>Magnoliopsida</taxon>
        <taxon>eudicotyledons</taxon>
        <taxon>Gunneridae</taxon>
        <taxon>Pentapetalae</taxon>
        <taxon>rosids</taxon>
        <taxon>fabids</taxon>
        <taxon>Fabales</taxon>
        <taxon>Fabaceae</taxon>
        <taxon>Papilionoideae</taxon>
        <taxon>50 kb inversion clade</taxon>
        <taxon>NPAAA clade</taxon>
        <taxon>indigoferoid/millettioid clade</taxon>
        <taxon>Phaseoleae</taxon>
        <taxon>Glycine</taxon>
        <taxon>Glycine subgen. Soja</taxon>
    </lineage>
</organism>
<dbReference type="FunFam" id="3.30.200.20:FF:000045">
    <property type="entry name" value="Serine/threonine-protein kinase SRK2E"/>
    <property type="match status" value="1"/>
</dbReference>
<reference evidence="13 14" key="1">
    <citation type="submission" date="2018-09" db="EMBL/GenBank/DDBJ databases">
        <title>A high-quality reference genome of wild soybean provides a powerful tool to mine soybean genomes.</title>
        <authorList>
            <person name="Xie M."/>
            <person name="Chung C.Y.L."/>
            <person name="Li M.-W."/>
            <person name="Wong F.-L."/>
            <person name="Chan T.-F."/>
            <person name="Lam H.-M."/>
        </authorList>
    </citation>
    <scope>NUCLEOTIDE SEQUENCE [LARGE SCALE GENOMIC DNA]</scope>
    <source>
        <strain evidence="14">cv. W05</strain>
        <tissue evidence="13">Hypocotyl of etiolated seedlings</tissue>
    </source>
</reference>
<dbReference type="PROSITE" id="PS00108">
    <property type="entry name" value="PROTEIN_KINASE_ST"/>
    <property type="match status" value="1"/>
</dbReference>
<comment type="similarity">
    <text evidence="10">Belongs to the protein kinase superfamily.</text>
</comment>
<dbReference type="PANTHER" id="PTHR24343:SF490">
    <property type="entry name" value="SERINE_THREONINE-PROTEIN KINASE SRK2G"/>
    <property type="match status" value="1"/>
</dbReference>
<dbReference type="GO" id="GO:0004674">
    <property type="term" value="F:protein serine/threonine kinase activity"/>
    <property type="evidence" value="ECO:0007669"/>
    <property type="project" value="UniProtKB-KW"/>
</dbReference>
<keyword evidence="6 9" id="KW-0067">ATP-binding</keyword>
<evidence type="ECO:0000256" key="5">
    <source>
        <dbReference type="ARBA" id="ARBA00022777"/>
    </source>
</evidence>
<name>A0A445KAE7_GLYSO</name>
<keyword evidence="5 13" id="KW-0418">Kinase</keyword>
<keyword evidence="14" id="KW-1185">Reference proteome</keyword>
<feature type="compositionally biased region" description="Basic and acidic residues" evidence="11">
    <location>
        <begin position="334"/>
        <end position="343"/>
    </location>
</feature>
<dbReference type="InterPro" id="IPR017441">
    <property type="entry name" value="Protein_kinase_ATP_BS"/>
</dbReference>
<feature type="domain" description="Protein kinase" evidence="12">
    <location>
        <begin position="4"/>
        <end position="260"/>
    </location>
</feature>
<protein>
    <recommendedName>
        <fullName evidence="1">non-specific serine/threonine protein kinase</fullName>
        <ecNumber evidence="1">2.7.11.1</ecNumber>
    </recommendedName>
</protein>
<evidence type="ECO:0000256" key="4">
    <source>
        <dbReference type="ARBA" id="ARBA00022741"/>
    </source>
</evidence>
<dbReference type="GO" id="GO:0006970">
    <property type="term" value="P:response to osmotic stress"/>
    <property type="evidence" value="ECO:0007669"/>
    <property type="project" value="UniProtKB-ARBA"/>
</dbReference>
<dbReference type="CDD" id="cd14662">
    <property type="entry name" value="STKc_SnRK2"/>
    <property type="match status" value="1"/>
</dbReference>
<evidence type="ECO:0000256" key="8">
    <source>
        <dbReference type="ARBA" id="ARBA00048679"/>
    </source>
</evidence>
<dbReference type="AlphaFoldDB" id="A0A445KAE7"/>
<dbReference type="Proteomes" id="UP000289340">
    <property type="component" value="Chromosome 6"/>
</dbReference>
<evidence type="ECO:0000256" key="9">
    <source>
        <dbReference type="PROSITE-ProRule" id="PRU10141"/>
    </source>
</evidence>
<keyword evidence="3" id="KW-0808">Transferase</keyword>
<evidence type="ECO:0000256" key="7">
    <source>
        <dbReference type="ARBA" id="ARBA00047899"/>
    </source>
</evidence>
<dbReference type="Pfam" id="PF00069">
    <property type="entry name" value="Pkinase"/>
    <property type="match status" value="1"/>
</dbReference>
<proteinExistence type="inferred from homology"/>
<evidence type="ECO:0000256" key="1">
    <source>
        <dbReference type="ARBA" id="ARBA00012513"/>
    </source>
</evidence>
<dbReference type="EMBL" id="QZWG01000006">
    <property type="protein sequence ID" value="RZC07788.1"/>
    <property type="molecule type" value="Genomic_DNA"/>
</dbReference>
<evidence type="ECO:0000256" key="3">
    <source>
        <dbReference type="ARBA" id="ARBA00022679"/>
    </source>
</evidence>
<accession>A0A445KAE7</accession>
<dbReference type="SUPFAM" id="SSF56112">
    <property type="entry name" value="Protein kinase-like (PK-like)"/>
    <property type="match status" value="1"/>
</dbReference>
<evidence type="ECO:0000256" key="2">
    <source>
        <dbReference type="ARBA" id="ARBA00022527"/>
    </source>
</evidence>
<keyword evidence="4 9" id="KW-0547">Nucleotide-binding</keyword>
<dbReference type="Gene3D" id="3.30.200.20">
    <property type="entry name" value="Phosphorylase Kinase, domain 1"/>
    <property type="match status" value="1"/>
</dbReference>
<feature type="region of interest" description="Disordered" evidence="11">
    <location>
        <begin position="307"/>
        <end position="350"/>
    </location>
</feature>
<dbReference type="PROSITE" id="PS50011">
    <property type="entry name" value="PROTEIN_KINASE_DOM"/>
    <property type="match status" value="1"/>
</dbReference>
<gene>
    <name evidence="13" type="ORF">D0Y65_014845</name>
</gene>
<dbReference type="InterPro" id="IPR000719">
    <property type="entry name" value="Prot_kinase_dom"/>
</dbReference>
<evidence type="ECO:0000256" key="11">
    <source>
        <dbReference type="SAM" id="MobiDB-lite"/>
    </source>
</evidence>
<dbReference type="PROSITE" id="PS00107">
    <property type="entry name" value="PROTEIN_KINASE_ATP"/>
    <property type="match status" value="1"/>
</dbReference>
<evidence type="ECO:0000256" key="10">
    <source>
        <dbReference type="RuleBase" id="RU000304"/>
    </source>
</evidence>
<dbReference type="Gramene" id="XM_028380771.1">
    <property type="protein sequence ID" value="XP_028236572.1"/>
    <property type="gene ID" value="LOC114415905"/>
</dbReference>